<feature type="signal peptide" evidence="1">
    <location>
        <begin position="1"/>
        <end position="25"/>
    </location>
</feature>
<dbReference type="RefSeq" id="WP_149469106.1">
    <property type="nucleotide sequence ID" value="NZ_QOKW01000007.1"/>
</dbReference>
<accession>A0A9W7NK97</accession>
<keyword evidence="3" id="KW-1185">Reference proteome</keyword>
<feature type="chain" id="PRO_5040752235" evidence="1">
    <location>
        <begin position="26"/>
        <end position="160"/>
    </location>
</feature>
<evidence type="ECO:0000256" key="1">
    <source>
        <dbReference type="SAM" id="SignalP"/>
    </source>
</evidence>
<keyword evidence="1" id="KW-0732">Signal</keyword>
<comment type="caution">
    <text evidence="2">The sequence shown here is derived from an EMBL/GenBank/DDBJ whole genome shotgun (WGS) entry which is preliminary data.</text>
</comment>
<organism evidence="2 3">
    <name type="scientific">Roseomonas genomospecies 6</name>
    <dbReference type="NCBI Taxonomy" id="214106"/>
    <lineage>
        <taxon>Bacteria</taxon>
        <taxon>Pseudomonadati</taxon>
        <taxon>Pseudomonadota</taxon>
        <taxon>Alphaproteobacteria</taxon>
        <taxon>Acetobacterales</taxon>
        <taxon>Roseomonadaceae</taxon>
        <taxon>Roseomonas</taxon>
    </lineage>
</organism>
<dbReference type="AlphaFoldDB" id="A0A9W7NK97"/>
<gene>
    <name evidence="2" type="ORF">DS843_11930</name>
</gene>
<reference evidence="2 3" key="1">
    <citation type="submission" date="2018-07" db="EMBL/GenBank/DDBJ databases">
        <title>Genome sequence of Azospirillum sp. ATCC 49961.</title>
        <authorList>
            <person name="Sant'Anna F.H."/>
            <person name="Baldani J.I."/>
            <person name="Zilli J.E."/>
            <person name="Reis V.M."/>
            <person name="Hartmann A."/>
            <person name="Cruz L."/>
            <person name="de Souza E.M."/>
            <person name="de Oliveira Pedrosa F."/>
            <person name="Passaglia L.M.P."/>
        </authorList>
    </citation>
    <scope>NUCLEOTIDE SEQUENCE [LARGE SCALE GENOMIC DNA]</scope>
    <source>
        <strain evidence="2 3">ATCC 49961</strain>
    </source>
</reference>
<name>A0A9W7NK97_9PROT</name>
<protein>
    <submittedName>
        <fullName evidence="2">Uncharacterized protein</fullName>
    </submittedName>
</protein>
<proteinExistence type="predicted"/>
<evidence type="ECO:0000313" key="2">
    <source>
        <dbReference type="EMBL" id="KAA0681093.1"/>
    </source>
</evidence>
<evidence type="ECO:0000313" key="3">
    <source>
        <dbReference type="Proteomes" id="UP000480854"/>
    </source>
</evidence>
<dbReference type="Proteomes" id="UP000480854">
    <property type="component" value="Unassembled WGS sequence"/>
</dbReference>
<sequence length="160" mass="16418">MPIRAIAGPLAAVLLLLLAAAPARSEPCTAMPSVQRSARLDRNAADGGRLGRQIHAMTPPQGVQAAGTPMFAGPASWDAAWSAMTGFPGQVLCPAGSPPGTQHGKTLAVRVPAMLCNAADGSGRCVQAMPFTSATVTYVFEVVGPPEAPFWILATAYPKP</sequence>
<dbReference type="EMBL" id="QOKW01000007">
    <property type="protein sequence ID" value="KAA0681093.1"/>
    <property type="molecule type" value="Genomic_DNA"/>
</dbReference>